<accession>A0A2J0YW85</accession>
<evidence type="ECO:0000313" key="1">
    <source>
        <dbReference type="EMBL" id="PJR12161.1"/>
    </source>
</evidence>
<evidence type="ECO:0008006" key="3">
    <source>
        <dbReference type="Google" id="ProtNLM"/>
    </source>
</evidence>
<dbReference type="EMBL" id="NJGD01000016">
    <property type="protein sequence ID" value="PJR12161.1"/>
    <property type="molecule type" value="Genomic_DNA"/>
</dbReference>
<sequence length="72" mass="8542">MNDIPSVMTEMPRRPYRLATLRSIVATWEERKRFRCELEQKLKDDPHLICDIGLTRLEAEAEIAKPFWQVQA</sequence>
<organism evidence="1 2">
    <name type="scientific">Rhizobium meliloti</name>
    <name type="common">Ensifer meliloti</name>
    <name type="synonym">Sinorhizobium meliloti</name>
    <dbReference type="NCBI Taxonomy" id="382"/>
    <lineage>
        <taxon>Bacteria</taxon>
        <taxon>Pseudomonadati</taxon>
        <taxon>Pseudomonadota</taxon>
        <taxon>Alphaproteobacteria</taxon>
        <taxon>Hyphomicrobiales</taxon>
        <taxon>Rhizobiaceae</taxon>
        <taxon>Sinorhizobium/Ensifer group</taxon>
        <taxon>Sinorhizobium</taxon>
    </lineage>
</organism>
<proteinExistence type="predicted"/>
<evidence type="ECO:0000313" key="2">
    <source>
        <dbReference type="Proteomes" id="UP000231987"/>
    </source>
</evidence>
<dbReference type="AlphaFoldDB" id="A0A2J0YW85"/>
<gene>
    <name evidence="1" type="ORF">CEJ86_25700</name>
</gene>
<dbReference type="Proteomes" id="UP000231987">
    <property type="component" value="Unassembled WGS sequence"/>
</dbReference>
<name>A0A2J0YW85_RHIML</name>
<dbReference type="RefSeq" id="WP_100673981.1">
    <property type="nucleotide sequence ID" value="NZ_NJGD01000016.1"/>
</dbReference>
<reference evidence="1 2" key="1">
    <citation type="submission" date="2017-06" db="EMBL/GenBank/DDBJ databases">
        <title>Ensifer strains isolated from leguminous trees and herbs display diverse denitrification phenotypes with some acting as strong N2O sinks.</title>
        <authorList>
            <person name="Woliy K."/>
            <person name="Mania D."/>
            <person name="Bakken L.R."/>
            <person name="Frostegard A."/>
        </authorList>
    </citation>
    <scope>NUCLEOTIDE SEQUENCE [LARGE SCALE GENOMIC DNA]</scope>
    <source>
        <strain evidence="1 2">AC50a</strain>
    </source>
</reference>
<comment type="caution">
    <text evidence="1">The sequence shown here is derived from an EMBL/GenBank/DDBJ whole genome shotgun (WGS) entry which is preliminary data.</text>
</comment>
<protein>
    <recommendedName>
        <fullName evidence="3">DUF1127 domain-containing protein</fullName>
    </recommendedName>
</protein>